<sequence>MTVVVDASALVAILLKDAEAARLQDALLAASRLTISAFNLFEAHTVLLRSAEPTLTEDLAELVDGLAIAPASFDRRQSELAFSAYRRFGHGSGHPARLNLGDCAAYALAMTLEAPLLFKGAGLSRTDVEPALHA</sequence>
<feature type="binding site" evidence="5">
    <location>
        <position position="6"/>
    </location>
    <ligand>
        <name>Mg(2+)</name>
        <dbReference type="ChEBI" id="CHEBI:18420"/>
    </ligand>
</feature>
<name>A0A916XD73_9HYPH</name>
<keyword evidence="5" id="KW-0460">Magnesium</keyword>
<dbReference type="Proteomes" id="UP000637002">
    <property type="component" value="Unassembled WGS sequence"/>
</dbReference>
<comment type="similarity">
    <text evidence="5">Belongs to the PINc/VapC protein family.</text>
</comment>
<keyword evidence="5" id="KW-0800">Toxin</keyword>
<evidence type="ECO:0000256" key="4">
    <source>
        <dbReference type="ARBA" id="ARBA00022801"/>
    </source>
</evidence>
<keyword evidence="4 5" id="KW-0378">Hydrolase</keyword>
<protein>
    <recommendedName>
        <fullName evidence="5">Ribonuclease VapC</fullName>
        <shortName evidence="5">RNase VapC</shortName>
        <ecNumber evidence="5">3.1.-.-</ecNumber>
    </recommendedName>
    <alternativeName>
        <fullName evidence="5">Toxin VapC</fullName>
    </alternativeName>
</protein>
<organism evidence="7 8">
    <name type="scientific">Chelatococcus reniformis</name>
    <dbReference type="NCBI Taxonomy" id="1494448"/>
    <lineage>
        <taxon>Bacteria</taxon>
        <taxon>Pseudomonadati</taxon>
        <taxon>Pseudomonadota</taxon>
        <taxon>Alphaproteobacteria</taxon>
        <taxon>Hyphomicrobiales</taxon>
        <taxon>Chelatococcaceae</taxon>
        <taxon>Chelatococcus</taxon>
    </lineage>
</organism>
<dbReference type="AlphaFoldDB" id="A0A916XD73"/>
<keyword evidence="1 5" id="KW-1277">Toxin-antitoxin system</keyword>
<feature type="binding site" evidence="5">
    <location>
        <position position="102"/>
    </location>
    <ligand>
        <name>Mg(2+)</name>
        <dbReference type="ChEBI" id="CHEBI:18420"/>
    </ligand>
</feature>
<dbReference type="InterPro" id="IPR022907">
    <property type="entry name" value="VapC_family"/>
</dbReference>
<evidence type="ECO:0000259" key="6">
    <source>
        <dbReference type="Pfam" id="PF01850"/>
    </source>
</evidence>
<dbReference type="CDD" id="cd09871">
    <property type="entry name" value="PIN_MtVapC28-VapC30-like"/>
    <property type="match status" value="1"/>
</dbReference>
<evidence type="ECO:0000256" key="2">
    <source>
        <dbReference type="ARBA" id="ARBA00022722"/>
    </source>
</evidence>
<evidence type="ECO:0000313" key="7">
    <source>
        <dbReference type="EMBL" id="GGC61994.1"/>
    </source>
</evidence>
<keyword evidence="8" id="KW-1185">Reference proteome</keyword>
<reference evidence="7" key="2">
    <citation type="submission" date="2020-09" db="EMBL/GenBank/DDBJ databases">
        <authorList>
            <person name="Sun Q."/>
            <person name="Zhou Y."/>
        </authorList>
    </citation>
    <scope>NUCLEOTIDE SEQUENCE</scope>
    <source>
        <strain evidence="7">CGMCC 1.12919</strain>
    </source>
</reference>
<dbReference type="EMBL" id="BMGG01000003">
    <property type="protein sequence ID" value="GGC61994.1"/>
    <property type="molecule type" value="Genomic_DNA"/>
</dbReference>
<comment type="cofactor">
    <cofactor evidence="5">
        <name>Mg(2+)</name>
        <dbReference type="ChEBI" id="CHEBI:18420"/>
    </cofactor>
</comment>
<evidence type="ECO:0000313" key="8">
    <source>
        <dbReference type="Proteomes" id="UP000637002"/>
    </source>
</evidence>
<reference evidence="7" key="1">
    <citation type="journal article" date="2014" name="Int. J. Syst. Evol. Microbiol.">
        <title>Complete genome sequence of Corynebacterium casei LMG S-19264T (=DSM 44701T), isolated from a smear-ripened cheese.</title>
        <authorList>
            <consortium name="US DOE Joint Genome Institute (JGI-PGF)"/>
            <person name="Walter F."/>
            <person name="Albersmeier A."/>
            <person name="Kalinowski J."/>
            <person name="Ruckert C."/>
        </authorList>
    </citation>
    <scope>NUCLEOTIDE SEQUENCE</scope>
    <source>
        <strain evidence="7">CGMCC 1.12919</strain>
    </source>
</reference>
<dbReference type="EC" id="3.1.-.-" evidence="5"/>
<dbReference type="InterPro" id="IPR002716">
    <property type="entry name" value="PIN_dom"/>
</dbReference>
<feature type="domain" description="PIN" evidence="6">
    <location>
        <begin position="3"/>
        <end position="127"/>
    </location>
</feature>
<proteinExistence type="inferred from homology"/>
<dbReference type="InterPro" id="IPR029060">
    <property type="entry name" value="PIN-like_dom_sf"/>
</dbReference>
<evidence type="ECO:0000256" key="3">
    <source>
        <dbReference type="ARBA" id="ARBA00022723"/>
    </source>
</evidence>
<dbReference type="HAMAP" id="MF_00265">
    <property type="entry name" value="VapC_Nob1"/>
    <property type="match status" value="1"/>
</dbReference>
<dbReference type="GO" id="GO:0016787">
    <property type="term" value="F:hydrolase activity"/>
    <property type="evidence" value="ECO:0007669"/>
    <property type="project" value="UniProtKB-KW"/>
</dbReference>
<dbReference type="GO" id="GO:0090729">
    <property type="term" value="F:toxin activity"/>
    <property type="evidence" value="ECO:0007669"/>
    <property type="project" value="UniProtKB-KW"/>
</dbReference>
<comment type="function">
    <text evidence="5">Toxic component of a toxin-antitoxin (TA) system. An RNase.</text>
</comment>
<keyword evidence="2 5" id="KW-0540">Nuclease</keyword>
<gene>
    <name evidence="5" type="primary">vapC</name>
    <name evidence="7" type="ORF">GCM10010994_20760</name>
</gene>
<keyword evidence="3 5" id="KW-0479">Metal-binding</keyword>
<dbReference type="GO" id="GO:0004540">
    <property type="term" value="F:RNA nuclease activity"/>
    <property type="evidence" value="ECO:0007669"/>
    <property type="project" value="InterPro"/>
</dbReference>
<evidence type="ECO:0000256" key="1">
    <source>
        <dbReference type="ARBA" id="ARBA00022649"/>
    </source>
</evidence>
<accession>A0A916XD73</accession>
<evidence type="ECO:0000256" key="5">
    <source>
        <dbReference type="HAMAP-Rule" id="MF_00265"/>
    </source>
</evidence>
<dbReference type="GO" id="GO:0000287">
    <property type="term" value="F:magnesium ion binding"/>
    <property type="evidence" value="ECO:0007669"/>
    <property type="project" value="UniProtKB-UniRule"/>
</dbReference>
<dbReference type="SUPFAM" id="SSF88723">
    <property type="entry name" value="PIN domain-like"/>
    <property type="match status" value="1"/>
</dbReference>
<dbReference type="Gene3D" id="3.40.50.1010">
    <property type="entry name" value="5'-nuclease"/>
    <property type="match status" value="1"/>
</dbReference>
<dbReference type="RefSeq" id="WP_210324480.1">
    <property type="nucleotide sequence ID" value="NZ_BMGG01000003.1"/>
</dbReference>
<comment type="caution">
    <text evidence="7">The sequence shown here is derived from an EMBL/GenBank/DDBJ whole genome shotgun (WGS) entry which is preliminary data.</text>
</comment>
<dbReference type="Pfam" id="PF01850">
    <property type="entry name" value="PIN"/>
    <property type="match status" value="1"/>
</dbReference>